<dbReference type="Gene3D" id="1.25.40.10">
    <property type="entry name" value="Tetratricopeptide repeat domain"/>
    <property type="match status" value="1"/>
</dbReference>
<evidence type="ECO:0000313" key="3">
    <source>
        <dbReference type="EMBL" id="NFF86811.1"/>
    </source>
</evidence>
<evidence type="ECO:0000313" key="7">
    <source>
        <dbReference type="Proteomes" id="UP000476820"/>
    </source>
</evidence>
<protein>
    <submittedName>
        <fullName evidence="4">Tetratricopeptide repeat protein</fullName>
    </submittedName>
</protein>
<dbReference type="SMART" id="SM00028">
    <property type="entry name" value="TPR"/>
    <property type="match status" value="3"/>
</dbReference>
<feature type="repeat" description="TPR" evidence="1">
    <location>
        <begin position="284"/>
        <end position="317"/>
    </location>
</feature>
<feature type="repeat" description="TPR" evidence="1">
    <location>
        <begin position="250"/>
        <end position="283"/>
    </location>
</feature>
<dbReference type="EMBL" id="SGKU01000001">
    <property type="protein sequence ID" value="NFA41090.1"/>
    <property type="molecule type" value="Genomic_DNA"/>
</dbReference>
<dbReference type="InterPro" id="IPR019734">
    <property type="entry name" value="TPR_rpt"/>
</dbReference>
<dbReference type="Pfam" id="PF13181">
    <property type="entry name" value="TPR_8"/>
    <property type="match status" value="1"/>
</dbReference>
<evidence type="ECO:0000313" key="5">
    <source>
        <dbReference type="Proteomes" id="UP000472355"/>
    </source>
</evidence>
<dbReference type="RefSeq" id="WP_017825332.1">
    <property type="nucleotide sequence ID" value="NZ_JACBBZ010000003.1"/>
</dbReference>
<evidence type="ECO:0000313" key="4">
    <source>
        <dbReference type="EMBL" id="NFN33574.1"/>
    </source>
</evidence>
<dbReference type="Pfam" id="PF13424">
    <property type="entry name" value="TPR_12"/>
    <property type="match status" value="1"/>
</dbReference>
<evidence type="ECO:0000313" key="6">
    <source>
        <dbReference type="Proteomes" id="UP000473681"/>
    </source>
</evidence>
<gene>
    <name evidence="2" type="ORF">EXM65_00535</name>
    <name evidence="3" type="ORF">FC774_02670</name>
    <name evidence="4" type="ORF">FDB51_00215</name>
</gene>
<reference evidence="6 7" key="2">
    <citation type="submission" date="2019-04" db="EMBL/GenBank/DDBJ databases">
        <title>Genome sequencing of Clostridium botulinum Groups I-IV and Clostridium butyricum.</title>
        <authorList>
            <person name="Brunt J."/>
            <person name="Van Vliet A.H.M."/>
            <person name="Stringer S.C."/>
            <person name="Carter A.T."/>
            <person name="Peck M.W."/>
        </authorList>
    </citation>
    <scope>NUCLEOTIDE SEQUENCE [LARGE SCALE GENOMIC DNA]</scope>
    <source>
        <strain evidence="3 7">1605</strain>
        <strain evidence="4 6">CB-K-33E</strain>
    </source>
</reference>
<sequence length="362" mass="42277">MDYKTMLKERLSKILFLEMDIEGFKKTVNIPEYVTFKNKDLYMPISSEYITSNVNDEIKMKNLPIYYFIEGMFICFACDEKLRFNDDYGIILTYIANAEESIKSLIANRIKEERLEEAYILLKGLYIYNREEEVFKNLLLTGEALREKDSKFKSILLQDIEEGKIKFKNMPEPYLYNALILRDDGDFINAKEEINSYLNKGGIKSNDIDQIINDINNVSQYEKAIELLNEKPEKAIEMLLPLVDQFETNPLLYYYLAVGYRNLENYEKAIYYLNQSLSIESGILEVVNELGINYACLGNYEEAIKYFKKAFEASRDVEICTNITMCYMNLGDNEQAKLHLEIAKKLNPEDEIVSQLEKALTK</sequence>
<dbReference type="EMBL" id="SWVK01000001">
    <property type="protein sequence ID" value="NFN33574.1"/>
    <property type="molecule type" value="Genomic_DNA"/>
</dbReference>
<reference evidence="2 5" key="1">
    <citation type="submission" date="2019-02" db="EMBL/GenBank/DDBJ databases">
        <title>Genome sequencing of Clostridium botulinum clinical isolates.</title>
        <authorList>
            <person name="Brunt J."/>
            <person name="Van Vliet A.H.M."/>
            <person name="Stringer S.C."/>
            <person name="Grant K.A."/>
            <person name="Carter A.C."/>
            <person name="Peck M.W."/>
        </authorList>
    </citation>
    <scope>NUCLEOTIDE SEQUENCE [LARGE SCALE GENOMIC DNA]</scope>
    <source>
        <strain evidence="2 5">H113700579</strain>
    </source>
</reference>
<dbReference type="OrthoDB" id="358807at2"/>
<proteinExistence type="predicted"/>
<dbReference type="Proteomes" id="UP000473681">
    <property type="component" value="Unassembled WGS sequence"/>
</dbReference>
<name>A0A0C2S0R3_CLOBO</name>
<dbReference type="PROSITE" id="PS50005">
    <property type="entry name" value="TPR"/>
    <property type="match status" value="2"/>
</dbReference>
<dbReference type="Proteomes" id="UP000476820">
    <property type="component" value="Unassembled WGS sequence"/>
</dbReference>
<comment type="caution">
    <text evidence="4">The sequence shown here is derived from an EMBL/GenBank/DDBJ whole genome shotgun (WGS) entry which is preliminary data.</text>
</comment>
<evidence type="ECO:0000256" key="1">
    <source>
        <dbReference type="PROSITE-ProRule" id="PRU00339"/>
    </source>
</evidence>
<dbReference type="Proteomes" id="UP000472355">
    <property type="component" value="Unassembled WGS sequence"/>
</dbReference>
<dbReference type="AlphaFoldDB" id="A0A0C2S0R3"/>
<dbReference type="SUPFAM" id="SSF48452">
    <property type="entry name" value="TPR-like"/>
    <property type="match status" value="1"/>
</dbReference>
<keyword evidence="1" id="KW-0802">TPR repeat</keyword>
<organism evidence="4 6">
    <name type="scientific">Clostridium botulinum</name>
    <dbReference type="NCBI Taxonomy" id="1491"/>
    <lineage>
        <taxon>Bacteria</taxon>
        <taxon>Bacillati</taxon>
        <taxon>Bacillota</taxon>
        <taxon>Clostridia</taxon>
        <taxon>Eubacteriales</taxon>
        <taxon>Clostridiaceae</taxon>
        <taxon>Clostridium</taxon>
    </lineage>
</organism>
<dbReference type="EMBL" id="SWOV01000004">
    <property type="protein sequence ID" value="NFF86811.1"/>
    <property type="molecule type" value="Genomic_DNA"/>
</dbReference>
<accession>A0A0C2S0R3</accession>
<dbReference type="InterPro" id="IPR011990">
    <property type="entry name" value="TPR-like_helical_dom_sf"/>
</dbReference>
<evidence type="ECO:0000313" key="2">
    <source>
        <dbReference type="EMBL" id="NFA41090.1"/>
    </source>
</evidence>